<evidence type="ECO:0000313" key="5">
    <source>
        <dbReference type="Proteomes" id="UP000316125"/>
    </source>
</evidence>
<reference evidence="4 5" key="1">
    <citation type="submission" date="2019-06" db="EMBL/GenBank/DDBJ databases">
        <title>Complete genome of Microbacterium foliorum M2.</title>
        <authorList>
            <person name="Cao G."/>
        </authorList>
    </citation>
    <scope>NUCLEOTIDE SEQUENCE [LARGE SCALE GENOMIC DNA]</scope>
    <source>
        <strain evidence="4 5">M2</strain>
    </source>
</reference>
<dbReference type="InterPro" id="IPR048389">
    <property type="entry name" value="YciQ-like_C"/>
</dbReference>
<sequence>MAGVCAADHAHDGRAARPRAHRRSGAVHGARCRTHRLDRGRGRRAARRSGTDDPRAPVAAAVRGRPSRRRHAPVGFRPGHHDRYSHHRVDRLRVLITAALFGLAPALLLLVLAVVERARSVQRVASPGARFAPAEGATVLYDALLLNADRRAVAAALIDLAVRRKVRLLVDADTVAPGGSRKRAPVGMEIVEGATFTPEELSVLETLFGPDHTPGRVRRFSSDARALHRRVRGVIDETEKRLASAGLIARGRRGWATFLIRVAAVLVTGVCLLLLIAAWAVSEPGAALYVVLIAGLVAAVAAIVVAPSPWRRFHPAAQPMREHLAGMREYIALAEAEPLRFSQSAGGADLRADVSPEAASARLERFLLNERLLPYAVLFGLERSWTAVLQTESRELRVAEGIGDAMEVAGAVIDVIQLVGGVVNLVNAVGDLVDATGGVVEVVGGVFEAVSS</sequence>
<dbReference type="OrthoDB" id="5059350at2"/>
<dbReference type="Pfam" id="PF20990">
    <property type="entry name" value="DUF2207_C"/>
    <property type="match status" value="1"/>
</dbReference>
<evidence type="ECO:0000259" key="3">
    <source>
        <dbReference type="Pfam" id="PF20990"/>
    </source>
</evidence>
<evidence type="ECO:0000256" key="2">
    <source>
        <dbReference type="SAM" id="Phobius"/>
    </source>
</evidence>
<feature type="compositionally biased region" description="Basic residues" evidence="1">
    <location>
        <begin position="65"/>
        <end position="81"/>
    </location>
</feature>
<accession>A0A4Y5YTG7</accession>
<dbReference type="AlphaFoldDB" id="A0A4Y5YTG7"/>
<organism evidence="4 5">
    <name type="scientific">Microbacterium foliorum</name>
    <dbReference type="NCBI Taxonomy" id="104336"/>
    <lineage>
        <taxon>Bacteria</taxon>
        <taxon>Bacillati</taxon>
        <taxon>Actinomycetota</taxon>
        <taxon>Actinomycetes</taxon>
        <taxon>Micrococcales</taxon>
        <taxon>Microbacteriaceae</taxon>
        <taxon>Microbacterium</taxon>
    </lineage>
</organism>
<evidence type="ECO:0000313" key="4">
    <source>
        <dbReference type="EMBL" id="QDE35619.1"/>
    </source>
</evidence>
<feature type="compositionally biased region" description="Basic residues" evidence="1">
    <location>
        <begin position="16"/>
        <end position="34"/>
    </location>
</feature>
<evidence type="ECO:0000256" key="1">
    <source>
        <dbReference type="SAM" id="MobiDB-lite"/>
    </source>
</evidence>
<feature type="domain" description="Predicted membrane protein YciQ-like C-terminal" evidence="3">
    <location>
        <begin position="127"/>
        <end position="387"/>
    </location>
</feature>
<keyword evidence="2" id="KW-1133">Transmembrane helix</keyword>
<feature type="transmembrane region" description="Helical" evidence="2">
    <location>
        <begin position="94"/>
        <end position="115"/>
    </location>
</feature>
<feature type="region of interest" description="Disordered" evidence="1">
    <location>
        <begin position="1"/>
        <end position="81"/>
    </location>
</feature>
<gene>
    <name evidence="4" type="ORF">FIV50_12975</name>
</gene>
<dbReference type="Proteomes" id="UP000316125">
    <property type="component" value="Chromosome"/>
</dbReference>
<dbReference type="EMBL" id="CP041040">
    <property type="protein sequence ID" value="QDE35619.1"/>
    <property type="molecule type" value="Genomic_DNA"/>
</dbReference>
<feature type="transmembrane region" description="Helical" evidence="2">
    <location>
        <begin position="258"/>
        <end position="280"/>
    </location>
</feature>
<name>A0A4Y5YTG7_9MICO</name>
<protein>
    <submittedName>
        <fullName evidence="4">DUF2207 domain-containing protein</fullName>
    </submittedName>
</protein>
<feature type="transmembrane region" description="Helical" evidence="2">
    <location>
        <begin position="286"/>
        <end position="306"/>
    </location>
</feature>
<proteinExistence type="predicted"/>
<keyword evidence="2" id="KW-0812">Transmembrane</keyword>
<keyword evidence="2" id="KW-0472">Membrane</keyword>